<reference evidence="1" key="3">
    <citation type="journal article" date="2017" name="Nature">
        <title>Genome sequence of the progenitor of the wheat D genome Aegilops tauschii.</title>
        <authorList>
            <person name="Luo M.C."/>
            <person name="Gu Y.Q."/>
            <person name="Puiu D."/>
            <person name="Wang H."/>
            <person name="Twardziok S.O."/>
            <person name="Deal K.R."/>
            <person name="Huo N."/>
            <person name="Zhu T."/>
            <person name="Wang L."/>
            <person name="Wang Y."/>
            <person name="McGuire P.E."/>
            <person name="Liu S."/>
            <person name="Long H."/>
            <person name="Ramasamy R.K."/>
            <person name="Rodriguez J.C."/>
            <person name="Van S.L."/>
            <person name="Yuan L."/>
            <person name="Wang Z."/>
            <person name="Xia Z."/>
            <person name="Xiao L."/>
            <person name="Anderson O.D."/>
            <person name="Ouyang S."/>
            <person name="Liang Y."/>
            <person name="Zimin A.V."/>
            <person name="Pertea G."/>
            <person name="Qi P."/>
            <person name="Bennetzen J.L."/>
            <person name="Dai X."/>
            <person name="Dawson M.W."/>
            <person name="Muller H.G."/>
            <person name="Kugler K."/>
            <person name="Rivarola-Duarte L."/>
            <person name="Spannagl M."/>
            <person name="Mayer K.F.X."/>
            <person name="Lu F.H."/>
            <person name="Bevan M.W."/>
            <person name="Leroy P."/>
            <person name="Li P."/>
            <person name="You F.M."/>
            <person name="Sun Q."/>
            <person name="Liu Z."/>
            <person name="Lyons E."/>
            <person name="Wicker T."/>
            <person name="Salzberg S.L."/>
            <person name="Devos K.M."/>
            <person name="Dvorak J."/>
        </authorList>
    </citation>
    <scope>NUCLEOTIDE SEQUENCE [LARGE SCALE GENOMIC DNA]</scope>
    <source>
        <strain evidence="1">cv. AL8/78</strain>
    </source>
</reference>
<sequence length="130" mass="14429">MTPSSSRNRTDFMLRLCCSQICGYMRSSDEYRAQLIGSELLGDRQAVPVHIQQAAYLHRRAVSGEPGEQWRRGGEVASDVRLEQQPWKGKARASQGGQLSVLKVLVMFGRTAGDRSVYVSGTVQNSLLSR</sequence>
<dbReference type="Proteomes" id="UP000015105">
    <property type="component" value="Chromosome 1D"/>
</dbReference>
<reference evidence="1" key="4">
    <citation type="submission" date="2019-03" db="UniProtKB">
        <authorList>
            <consortium name="EnsemblPlants"/>
        </authorList>
    </citation>
    <scope>IDENTIFICATION</scope>
</reference>
<reference evidence="2" key="1">
    <citation type="journal article" date="2014" name="Science">
        <title>Ancient hybridizations among the ancestral genomes of bread wheat.</title>
        <authorList>
            <consortium name="International Wheat Genome Sequencing Consortium,"/>
            <person name="Marcussen T."/>
            <person name="Sandve S.R."/>
            <person name="Heier L."/>
            <person name="Spannagl M."/>
            <person name="Pfeifer M."/>
            <person name="Jakobsen K.S."/>
            <person name="Wulff B.B."/>
            <person name="Steuernagel B."/>
            <person name="Mayer K.F."/>
            <person name="Olsen O.A."/>
        </authorList>
    </citation>
    <scope>NUCLEOTIDE SEQUENCE [LARGE SCALE GENOMIC DNA]</scope>
    <source>
        <strain evidence="2">cv. AL8/78</strain>
    </source>
</reference>
<name>A0A452ZXU0_AEGTS</name>
<reference evidence="1" key="5">
    <citation type="journal article" date="2021" name="G3 (Bethesda)">
        <title>Aegilops tauschii genome assembly Aet v5.0 features greater sequence contiguity and improved annotation.</title>
        <authorList>
            <person name="Wang L."/>
            <person name="Zhu T."/>
            <person name="Rodriguez J.C."/>
            <person name="Deal K.R."/>
            <person name="Dubcovsky J."/>
            <person name="McGuire P.E."/>
            <person name="Lux T."/>
            <person name="Spannagl M."/>
            <person name="Mayer K.F.X."/>
            <person name="Baldrich P."/>
            <person name="Meyers B.C."/>
            <person name="Huo N."/>
            <person name="Gu Y.Q."/>
            <person name="Zhou H."/>
            <person name="Devos K.M."/>
            <person name="Bennetzen J.L."/>
            <person name="Unver T."/>
            <person name="Budak H."/>
            <person name="Gulick P.J."/>
            <person name="Galiba G."/>
            <person name="Kalapos B."/>
            <person name="Nelson D.R."/>
            <person name="Li P."/>
            <person name="You F.M."/>
            <person name="Luo M.C."/>
            <person name="Dvorak J."/>
        </authorList>
    </citation>
    <scope>NUCLEOTIDE SEQUENCE [LARGE SCALE GENOMIC DNA]</scope>
    <source>
        <strain evidence="1">cv. AL8/78</strain>
    </source>
</reference>
<keyword evidence="2" id="KW-1185">Reference proteome</keyword>
<evidence type="ECO:0000313" key="1">
    <source>
        <dbReference type="EnsemblPlants" id="AET1Gv20965900.1"/>
    </source>
</evidence>
<dbReference type="AlphaFoldDB" id="A0A452ZXU0"/>
<protein>
    <submittedName>
        <fullName evidence="1">Uncharacterized protein</fullName>
    </submittedName>
</protein>
<dbReference type="EnsemblPlants" id="AET1Gv20965900.1">
    <property type="protein sequence ID" value="AET1Gv20965900.1"/>
    <property type="gene ID" value="AET1Gv20965900"/>
</dbReference>
<organism evidence="1 2">
    <name type="scientific">Aegilops tauschii subsp. strangulata</name>
    <name type="common">Goatgrass</name>
    <dbReference type="NCBI Taxonomy" id="200361"/>
    <lineage>
        <taxon>Eukaryota</taxon>
        <taxon>Viridiplantae</taxon>
        <taxon>Streptophyta</taxon>
        <taxon>Embryophyta</taxon>
        <taxon>Tracheophyta</taxon>
        <taxon>Spermatophyta</taxon>
        <taxon>Magnoliopsida</taxon>
        <taxon>Liliopsida</taxon>
        <taxon>Poales</taxon>
        <taxon>Poaceae</taxon>
        <taxon>BOP clade</taxon>
        <taxon>Pooideae</taxon>
        <taxon>Triticodae</taxon>
        <taxon>Triticeae</taxon>
        <taxon>Triticinae</taxon>
        <taxon>Aegilops</taxon>
    </lineage>
</organism>
<accession>A0A452ZXU0</accession>
<proteinExistence type="predicted"/>
<reference evidence="2" key="2">
    <citation type="journal article" date="2017" name="Nat. Plants">
        <title>The Aegilops tauschii genome reveals multiple impacts of transposons.</title>
        <authorList>
            <person name="Zhao G."/>
            <person name="Zou C."/>
            <person name="Li K."/>
            <person name="Wang K."/>
            <person name="Li T."/>
            <person name="Gao L."/>
            <person name="Zhang X."/>
            <person name="Wang H."/>
            <person name="Yang Z."/>
            <person name="Liu X."/>
            <person name="Jiang W."/>
            <person name="Mao L."/>
            <person name="Kong X."/>
            <person name="Jiao Y."/>
            <person name="Jia J."/>
        </authorList>
    </citation>
    <scope>NUCLEOTIDE SEQUENCE [LARGE SCALE GENOMIC DNA]</scope>
    <source>
        <strain evidence="2">cv. AL8/78</strain>
    </source>
</reference>
<evidence type="ECO:0000313" key="2">
    <source>
        <dbReference type="Proteomes" id="UP000015105"/>
    </source>
</evidence>
<dbReference type="Gramene" id="AET1Gv20965900.1">
    <property type="protein sequence ID" value="AET1Gv20965900.1"/>
    <property type="gene ID" value="AET1Gv20965900"/>
</dbReference>